<proteinExistence type="predicted"/>
<dbReference type="SMART" id="SM00060">
    <property type="entry name" value="FN3"/>
    <property type="match status" value="2"/>
</dbReference>
<dbReference type="RefSeq" id="WP_115980014.1">
    <property type="nucleotide sequence ID" value="NZ_JAVDQS010000003.1"/>
</dbReference>
<keyword evidence="1 2" id="KW-0732">Signal</keyword>
<dbReference type="Pfam" id="PF18962">
    <property type="entry name" value="Por_Secre_tail"/>
    <property type="match status" value="1"/>
</dbReference>
<evidence type="ECO:0000259" key="3">
    <source>
        <dbReference type="PROSITE" id="PS50853"/>
    </source>
</evidence>
<evidence type="ECO:0000256" key="2">
    <source>
        <dbReference type="SAM" id="SignalP"/>
    </source>
</evidence>
<dbReference type="InterPro" id="IPR036116">
    <property type="entry name" value="FN3_sf"/>
</dbReference>
<dbReference type="InterPro" id="IPR026444">
    <property type="entry name" value="Secre_tail"/>
</dbReference>
<protein>
    <recommendedName>
        <fullName evidence="3">Fibronectin type-III domain-containing protein</fullName>
    </recommendedName>
</protein>
<reference evidence="4 5" key="1">
    <citation type="submission" date="2023-07" db="EMBL/GenBank/DDBJ databases">
        <title>Sorghum-associated microbial communities from plants grown in Nebraska, USA.</title>
        <authorList>
            <person name="Schachtman D."/>
        </authorList>
    </citation>
    <scope>NUCLEOTIDE SEQUENCE [LARGE SCALE GENOMIC DNA]</scope>
    <source>
        <strain evidence="4 5">DS1709</strain>
    </source>
</reference>
<dbReference type="Gene3D" id="2.60.40.10">
    <property type="entry name" value="Immunoglobulins"/>
    <property type="match status" value="2"/>
</dbReference>
<feature type="domain" description="Fibronectin type-III" evidence="3">
    <location>
        <begin position="507"/>
        <end position="605"/>
    </location>
</feature>
<name>A0ABU1LD33_9FLAO</name>
<sequence>MNLKLLFGAFNAIALMAAGSVAAQNFQQMPIASGFTADVIANGIGSSTVSTNNDVDGVSYAFVARDFQLTSTSPAITYGIPVDGIINSVVAATPGLSYQLASLNANNSLRLSAISDVGTLVFTTPKAATKLYMLAVSGSGTSTVSVVVNFTDGTSQTFASISLADWYGGTNFAIQGIGRIKKPGVTPATGDDVPSPEGGTNPRLYQSELAIDAANQAKLIQSVTVTKASGSGLPNIFAFSADLYSDCVPPTLQAPASITANSALVSWSTPASAVSYDVYHSTSNTTPASTVTPTYPGVTGTSTTIGGLNSNTNYYYWVRTNCSSATSQSVWSFAGTFKTACSTFTTPYTENFDTTSTGSSTNNNAPSCWSYLESASFSGYGYVSASNSYSAPNSYYMYNSSASTGSQMLVSPPTINLSDGTKRVRFYAKSGSNGYTVLVGTLSNPTDLASFTQIGSAISLTTTQTLYTVNIPAGSDVQLAFKHGLGGTFRGIYLDDITVQDIPSCLEPSAVTSSNVTANSATIGWTAPGTVPANGYEVYYSTNNTAPTSTTVLDASNSATSTTASAPLNSLSPSTTYYAWVRSNCTATDKSIWSASPTTFTTLCVPITTLPWNENFDAMASTGSAIIPNCWKQTPGGSSSTYNFTSGNASQQGYNDPKSAPNYVTIYYPYTNAAYLWTPTFTLTAGNTYEFTFFWVGDNYTGWQNEVLVNNGQTPTNATSLSTFITPDQTATGGSDSTNYTKVTVTYTPTTTGDYSFGIKAFNTTTDPYYMGFDDFSLTMTTLGTAETSAKKNEVKVYPNPFKDVLYIAETKDIKSVSVMDVSGRVVKTIENPGKELQLSELNSGLYLVTVTFKDGSKSTTKAIKR</sequence>
<evidence type="ECO:0000256" key="1">
    <source>
        <dbReference type="ARBA" id="ARBA00022729"/>
    </source>
</evidence>
<dbReference type="Gene3D" id="2.60.120.200">
    <property type="match status" value="2"/>
</dbReference>
<accession>A0ABU1LD33</accession>
<feature type="signal peptide" evidence="2">
    <location>
        <begin position="1"/>
        <end position="23"/>
    </location>
</feature>
<dbReference type="CDD" id="cd00063">
    <property type="entry name" value="FN3"/>
    <property type="match status" value="2"/>
</dbReference>
<dbReference type="NCBIfam" id="TIGR04183">
    <property type="entry name" value="Por_Secre_tail"/>
    <property type="match status" value="1"/>
</dbReference>
<evidence type="ECO:0000313" key="4">
    <source>
        <dbReference type="EMBL" id="MDR6404633.1"/>
    </source>
</evidence>
<dbReference type="SUPFAM" id="SSF49265">
    <property type="entry name" value="Fibronectin type III"/>
    <property type="match status" value="1"/>
</dbReference>
<feature type="chain" id="PRO_5047021953" description="Fibronectin type-III domain-containing protein" evidence="2">
    <location>
        <begin position="24"/>
        <end position="866"/>
    </location>
</feature>
<evidence type="ECO:0000313" key="5">
    <source>
        <dbReference type="Proteomes" id="UP001184853"/>
    </source>
</evidence>
<feature type="domain" description="Fibronectin type-III" evidence="3">
    <location>
        <begin position="248"/>
        <end position="342"/>
    </location>
</feature>
<dbReference type="Proteomes" id="UP001184853">
    <property type="component" value="Unassembled WGS sequence"/>
</dbReference>
<dbReference type="InterPro" id="IPR013783">
    <property type="entry name" value="Ig-like_fold"/>
</dbReference>
<dbReference type="InterPro" id="IPR003961">
    <property type="entry name" value="FN3_dom"/>
</dbReference>
<gene>
    <name evidence="4" type="ORF">J2781_001553</name>
</gene>
<dbReference type="EMBL" id="JAVDQS010000003">
    <property type="protein sequence ID" value="MDR6404633.1"/>
    <property type="molecule type" value="Genomic_DNA"/>
</dbReference>
<organism evidence="4 5">
    <name type="scientific">Chryseobacterium geocarposphaerae</name>
    <dbReference type="NCBI Taxonomy" id="1416776"/>
    <lineage>
        <taxon>Bacteria</taxon>
        <taxon>Pseudomonadati</taxon>
        <taxon>Bacteroidota</taxon>
        <taxon>Flavobacteriia</taxon>
        <taxon>Flavobacteriales</taxon>
        <taxon>Weeksellaceae</taxon>
        <taxon>Chryseobacterium group</taxon>
        <taxon>Chryseobacterium</taxon>
    </lineage>
</organism>
<dbReference type="Pfam" id="PF00041">
    <property type="entry name" value="fn3"/>
    <property type="match status" value="1"/>
</dbReference>
<dbReference type="PROSITE" id="PS50853">
    <property type="entry name" value="FN3"/>
    <property type="match status" value="2"/>
</dbReference>
<keyword evidence="5" id="KW-1185">Reference proteome</keyword>
<comment type="caution">
    <text evidence="4">The sequence shown here is derived from an EMBL/GenBank/DDBJ whole genome shotgun (WGS) entry which is preliminary data.</text>
</comment>